<dbReference type="CDD" id="cd14798">
    <property type="entry name" value="RX-CC_like"/>
    <property type="match status" value="1"/>
</dbReference>
<dbReference type="InterPro" id="IPR041118">
    <property type="entry name" value="Rx_N"/>
</dbReference>
<name>A0A540L7P3_MALBA</name>
<organism evidence="5 6">
    <name type="scientific">Malus baccata</name>
    <name type="common">Siberian crab apple</name>
    <name type="synonym">Pyrus baccata</name>
    <dbReference type="NCBI Taxonomy" id="106549"/>
    <lineage>
        <taxon>Eukaryota</taxon>
        <taxon>Viridiplantae</taxon>
        <taxon>Streptophyta</taxon>
        <taxon>Embryophyta</taxon>
        <taxon>Tracheophyta</taxon>
        <taxon>Spermatophyta</taxon>
        <taxon>Magnoliopsida</taxon>
        <taxon>eudicotyledons</taxon>
        <taxon>Gunneridae</taxon>
        <taxon>Pentapetalae</taxon>
        <taxon>rosids</taxon>
        <taxon>fabids</taxon>
        <taxon>Rosales</taxon>
        <taxon>Rosaceae</taxon>
        <taxon>Amygdaloideae</taxon>
        <taxon>Maleae</taxon>
        <taxon>Malus</taxon>
    </lineage>
</organism>
<proteinExistence type="predicted"/>
<gene>
    <name evidence="5" type="ORF">C1H46_031959</name>
</gene>
<evidence type="ECO:0000256" key="1">
    <source>
        <dbReference type="ARBA" id="ARBA00022737"/>
    </source>
</evidence>
<evidence type="ECO:0000256" key="3">
    <source>
        <dbReference type="ARBA" id="ARBA00022821"/>
    </source>
</evidence>
<dbReference type="EMBL" id="VIEB01000719">
    <property type="protein sequence ID" value="TQD82484.1"/>
    <property type="molecule type" value="Genomic_DNA"/>
</dbReference>
<dbReference type="GO" id="GO:0006426">
    <property type="term" value="P:glycyl-tRNA aminoacylation"/>
    <property type="evidence" value="ECO:0007669"/>
    <property type="project" value="InterPro"/>
</dbReference>
<dbReference type="Proteomes" id="UP000315295">
    <property type="component" value="Unassembled WGS sequence"/>
</dbReference>
<comment type="caution">
    <text evidence="5">The sequence shown here is derived from an EMBL/GenBank/DDBJ whole genome shotgun (WGS) entry which is preliminary data.</text>
</comment>
<keyword evidence="6" id="KW-1185">Reference proteome</keyword>
<dbReference type="PANTHER" id="PTHR19338">
    <property type="entry name" value="TRANSLOCASE OF INNER MITOCHONDRIAL MEMBRANE 13 HOMOLOG"/>
    <property type="match status" value="1"/>
</dbReference>
<feature type="domain" description="Disease resistance N-terminal" evidence="4">
    <location>
        <begin position="5"/>
        <end position="88"/>
    </location>
</feature>
<evidence type="ECO:0000259" key="4">
    <source>
        <dbReference type="Pfam" id="PF18052"/>
    </source>
</evidence>
<accession>A0A540L7P3</accession>
<dbReference type="STRING" id="106549.A0A540L7P3"/>
<sequence>MAESVVTFLLNRLTSLIEQEERLFSGVRAQIEDIIDELERIKAFLRVADTEEDEEPQLKVWVKQVRDLAYEIEDALEKFRLSHSHVHRHGFHAVPSSSWVRMLMTREWLKMKAEEKNLETDPPAPPAAGCCIISRIEKMGSSQFLNAAERCRLSSNSSSPILYRVRLIGYIK</sequence>
<dbReference type="GO" id="GO:0004820">
    <property type="term" value="F:glycine-tRNA ligase activity"/>
    <property type="evidence" value="ECO:0007669"/>
    <property type="project" value="InterPro"/>
</dbReference>
<keyword evidence="3" id="KW-0611">Plant defense</keyword>
<dbReference type="AlphaFoldDB" id="A0A540L7P3"/>
<dbReference type="Gene3D" id="1.20.5.4130">
    <property type="match status" value="1"/>
</dbReference>
<dbReference type="PANTHER" id="PTHR19338:SF32">
    <property type="entry name" value="OS06G0287500 PROTEIN"/>
    <property type="match status" value="1"/>
</dbReference>
<dbReference type="Pfam" id="PF18052">
    <property type="entry name" value="Rx_N"/>
    <property type="match status" value="1"/>
</dbReference>
<keyword evidence="1" id="KW-0677">Repeat</keyword>
<dbReference type="InterPro" id="IPR006194">
    <property type="entry name" value="Gly-tRNA-synth_heterodimer"/>
</dbReference>
<dbReference type="PROSITE" id="PS50861">
    <property type="entry name" value="AA_TRNA_LIGASE_II_GLYAB"/>
    <property type="match status" value="1"/>
</dbReference>
<keyword evidence="2" id="KW-0547">Nucleotide-binding</keyword>
<dbReference type="GO" id="GO:0005737">
    <property type="term" value="C:cytoplasm"/>
    <property type="evidence" value="ECO:0007669"/>
    <property type="project" value="InterPro"/>
</dbReference>
<protein>
    <recommendedName>
        <fullName evidence="4">Disease resistance N-terminal domain-containing protein</fullName>
    </recommendedName>
</protein>
<dbReference type="GO" id="GO:0006952">
    <property type="term" value="P:defense response"/>
    <property type="evidence" value="ECO:0007669"/>
    <property type="project" value="UniProtKB-KW"/>
</dbReference>
<dbReference type="InterPro" id="IPR038005">
    <property type="entry name" value="RX-like_CC"/>
</dbReference>
<evidence type="ECO:0000313" key="5">
    <source>
        <dbReference type="EMBL" id="TQD82484.1"/>
    </source>
</evidence>
<reference evidence="5 6" key="1">
    <citation type="journal article" date="2019" name="G3 (Bethesda)">
        <title>Sequencing of a Wild Apple (Malus baccata) Genome Unravels the Differences Between Cultivated and Wild Apple Species Regarding Disease Resistance and Cold Tolerance.</title>
        <authorList>
            <person name="Chen X."/>
        </authorList>
    </citation>
    <scope>NUCLEOTIDE SEQUENCE [LARGE SCALE GENOMIC DNA]</scope>
    <source>
        <strain evidence="6">cv. Shandingzi</strain>
        <tissue evidence="5">Leaves</tissue>
    </source>
</reference>
<dbReference type="GO" id="GO:0005524">
    <property type="term" value="F:ATP binding"/>
    <property type="evidence" value="ECO:0007669"/>
    <property type="project" value="InterPro"/>
</dbReference>
<evidence type="ECO:0000256" key="2">
    <source>
        <dbReference type="ARBA" id="ARBA00022741"/>
    </source>
</evidence>
<evidence type="ECO:0000313" key="6">
    <source>
        <dbReference type="Proteomes" id="UP000315295"/>
    </source>
</evidence>